<evidence type="ECO:0000256" key="1">
    <source>
        <dbReference type="SAM" id="MobiDB-lite"/>
    </source>
</evidence>
<dbReference type="Proteomes" id="UP001356095">
    <property type="component" value="Unassembled WGS sequence"/>
</dbReference>
<sequence>MIGTLACHECALHTPWSCLKDHRSFEEEFVEGHIRAVHEGTDKPKPTDIDAWSHVGVAGSHSYAVIAFPWSGLVQGPEAYLRRTARRRGVDTDVARQLQRVLAEWDARTPRTNERLSTRTDVRPVSLGVSQSHKSSPCPHRDSACG</sequence>
<evidence type="ECO:0000313" key="3">
    <source>
        <dbReference type="Proteomes" id="UP001356095"/>
    </source>
</evidence>
<comment type="caution">
    <text evidence="2">The sequence shown here is derived from an EMBL/GenBank/DDBJ whole genome shotgun (WGS) entry which is preliminary data.</text>
</comment>
<dbReference type="RefSeq" id="WP_330094617.1">
    <property type="nucleotide sequence ID" value="NZ_JAUZMY010000036.1"/>
</dbReference>
<keyword evidence="3" id="KW-1185">Reference proteome</keyword>
<protein>
    <submittedName>
        <fullName evidence="2">Uncharacterized protein</fullName>
    </submittedName>
</protein>
<feature type="region of interest" description="Disordered" evidence="1">
    <location>
        <begin position="109"/>
        <end position="146"/>
    </location>
</feature>
<name>A0ABU7KF45_9ACTN</name>
<proteinExistence type="predicted"/>
<gene>
    <name evidence="2" type="ORF">Q8791_26905</name>
</gene>
<accession>A0ABU7KF45</accession>
<dbReference type="EMBL" id="JAUZMY010000036">
    <property type="protein sequence ID" value="MEE2040854.1"/>
    <property type="molecule type" value="Genomic_DNA"/>
</dbReference>
<feature type="compositionally biased region" description="Basic and acidic residues" evidence="1">
    <location>
        <begin position="109"/>
        <end position="122"/>
    </location>
</feature>
<reference evidence="2 3" key="1">
    <citation type="submission" date="2023-08" db="EMBL/GenBank/DDBJ databases">
        <authorList>
            <person name="Girao M."/>
            <person name="Carvalho M.F."/>
        </authorList>
    </citation>
    <scope>NUCLEOTIDE SEQUENCE [LARGE SCALE GENOMIC DNA]</scope>
    <source>
        <strain evidence="2 3">CT-R113</strain>
    </source>
</reference>
<organism evidence="2 3">
    <name type="scientific">Nocardiopsis codii</name>
    <dbReference type="NCBI Taxonomy" id="3065942"/>
    <lineage>
        <taxon>Bacteria</taxon>
        <taxon>Bacillati</taxon>
        <taxon>Actinomycetota</taxon>
        <taxon>Actinomycetes</taxon>
        <taxon>Streptosporangiales</taxon>
        <taxon>Nocardiopsidaceae</taxon>
        <taxon>Nocardiopsis</taxon>
    </lineage>
</organism>
<evidence type="ECO:0000313" key="2">
    <source>
        <dbReference type="EMBL" id="MEE2040854.1"/>
    </source>
</evidence>